<organism evidence="1">
    <name type="scientific">Nitrosopumilaceae spindle-shaped virus</name>
    <dbReference type="NCBI Taxonomy" id="3065433"/>
    <lineage>
        <taxon>Viruses</taxon>
    </lineage>
</organism>
<accession>A0AAT9J7C3</accession>
<sequence>MNLQEKIEHLKELQKIQYPSDQDLEDIESLKENIRLELKESVFRGEPETKQESKQYRGIISGKIEKWRDERREKNKTTPDMLRQLELDARRAELEARIEIAKAKKKKNKTGKLDFKIPSKIFTDASGQDYEQLKRALGTNNKDYSAL</sequence>
<proteinExistence type="predicted"/>
<reference evidence="1" key="2">
    <citation type="submission" date="2024-03" db="EMBL/GenBank/DDBJ databases">
        <authorList>
            <person name="Ni Y."/>
            <person name="Xu T."/>
            <person name="Yan S."/>
            <person name="Chen L."/>
            <person name="Wang Y."/>
        </authorList>
    </citation>
    <scope>NUCLEOTIDE SEQUENCE</scope>
    <source>
        <strain evidence="1">NTM1</strain>
    </source>
</reference>
<name>A0AAT9J7C3_9VIRU</name>
<protein>
    <submittedName>
        <fullName evidence="1">ORF14</fullName>
    </submittedName>
</protein>
<dbReference type="EMBL" id="BK067788">
    <property type="protein sequence ID" value="DBA51972.1"/>
    <property type="molecule type" value="Genomic_DNA"/>
</dbReference>
<evidence type="ECO:0000313" key="1">
    <source>
        <dbReference type="EMBL" id="DBA51972.1"/>
    </source>
</evidence>
<reference evidence="1" key="1">
    <citation type="journal article" date="2024" name="Environ. Microbiol. Rep.">
        <title>Hiding in plain sight: The discovery of complete genomes of 11 hypothetical spindle-shaped viruses that putatively infect mesophilic ammonia-oxidizing archaea.</title>
        <authorList>
            <person name="Ni Y."/>
            <person name="Xu T."/>
            <person name="Yan S."/>
            <person name="Chen L."/>
            <person name="Wang Y."/>
        </authorList>
    </citation>
    <scope>NUCLEOTIDE SEQUENCE</scope>
    <source>
        <strain evidence="1">NTM1</strain>
    </source>
</reference>